<dbReference type="PROSITE" id="PS51450">
    <property type="entry name" value="LRR"/>
    <property type="match status" value="3"/>
</dbReference>
<keyword evidence="5" id="KW-0812">Transmembrane</keyword>
<evidence type="ECO:0000256" key="5">
    <source>
        <dbReference type="ARBA" id="ARBA00022692"/>
    </source>
</evidence>
<comment type="caution">
    <text evidence="13">The sequence shown here is derived from an EMBL/GenBank/DDBJ whole genome shotgun (WGS) entry which is preliminary data.</text>
</comment>
<dbReference type="EMBL" id="JAJSOW010000100">
    <property type="protein sequence ID" value="KAI9185016.1"/>
    <property type="molecule type" value="Genomic_DNA"/>
</dbReference>
<dbReference type="Pfam" id="PF00560">
    <property type="entry name" value="LRR_1"/>
    <property type="match status" value="1"/>
</dbReference>
<dbReference type="InterPro" id="IPR001611">
    <property type="entry name" value="Leu-rich_rpt"/>
</dbReference>
<evidence type="ECO:0000256" key="4">
    <source>
        <dbReference type="ARBA" id="ARBA00022614"/>
    </source>
</evidence>
<gene>
    <name evidence="13" type="ORF">LWI28_003410</name>
</gene>
<comment type="subcellular location">
    <subcellularLocation>
        <location evidence="1">Cell membrane</location>
        <topology evidence="1">Single-pass type I membrane protein</topology>
    </subcellularLocation>
</comment>
<keyword evidence="8" id="KW-1133">Transmembrane helix</keyword>
<keyword evidence="9" id="KW-0472">Membrane</keyword>
<protein>
    <recommendedName>
        <fullName evidence="12">Disease resistance R13L4/SHOC-2-like LRR domain-containing protein</fullName>
    </recommendedName>
</protein>
<keyword evidence="14" id="KW-1185">Reference proteome</keyword>
<reference evidence="13" key="1">
    <citation type="journal article" date="2022" name="Plant J.">
        <title>Strategies of tolerance reflected in two North American maple genomes.</title>
        <authorList>
            <person name="McEvoy S.L."/>
            <person name="Sezen U.U."/>
            <person name="Trouern-Trend A."/>
            <person name="McMahon S.M."/>
            <person name="Schaberg P.G."/>
            <person name="Yang J."/>
            <person name="Wegrzyn J.L."/>
            <person name="Swenson N.G."/>
        </authorList>
    </citation>
    <scope>NUCLEOTIDE SEQUENCE</scope>
    <source>
        <strain evidence="13">91603</strain>
    </source>
</reference>
<name>A0AAD5J2M5_ACENE</name>
<dbReference type="Gene3D" id="3.80.10.10">
    <property type="entry name" value="Ribonuclease Inhibitor"/>
    <property type="match status" value="2"/>
</dbReference>
<keyword evidence="11" id="KW-0325">Glycoprotein</keyword>
<evidence type="ECO:0000256" key="1">
    <source>
        <dbReference type="ARBA" id="ARBA00004251"/>
    </source>
</evidence>
<evidence type="ECO:0000256" key="2">
    <source>
        <dbReference type="ARBA" id="ARBA00009592"/>
    </source>
</evidence>
<evidence type="ECO:0000256" key="6">
    <source>
        <dbReference type="ARBA" id="ARBA00022729"/>
    </source>
</evidence>
<evidence type="ECO:0000256" key="11">
    <source>
        <dbReference type="ARBA" id="ARBA00023180"/>
    </source>
</evidence>
<organism evidence="13 14">
    <name type="scientific">Acer negundo</name>
    <name type="common">Box elder</name>
    <dbReference type="NCBI Taxonomy" id="4023"/>
    <lineage>
        <taxon>Eukaryota</taxon>
        <taxon>Viridiplantae</taxon>
        <taxon>Streptophyta</taxon>
        <taxon>Embryophyta</taxon>
        <taxon>Tracheophyta</taxon>
        <taxon>Spermatophyta</taxon>
        <taxon>Magnoliopsida</taxon>
        <taxon>eudicotyledons</taxon>
        <taxon>Gunneridae</taxon>
        <taxon>Pentapetalae</taxon>
        <taxon>rosids</taxon>
        <taxon>malvids</taxon>
        <taxon>Sapindales</taxon>
        <taxon>Sapindaceae</taxon>
        <taxon>Hippocastanoideae</taxon>
        <taxon>Acereae</taxon>
        <taxon>Acer</taxon>
    </lineage>
</organism>
<evidence type="ECO:0000256" key="8">
    <source>
        <dbReference type="ARBA" id="ARBA00022989"/>
    </source>
</evidence>
<dbReference type="SMART" id="SM00369">
    <property type="entry name" value="LRR_TYP"/>
    <property type="match status" value="7"/>
</dbReference>
<reference evidence="13" key="2">
    <citation type="submission" date="2023-02" db="EMBL/GenBank/DDBJ databases">
        <authorList>
            <person name="Swenson N.G."/>
            <person name="Wegrzyn J.L."/>
            <person name="Mcevoy S.L."/>
        </authorList>
    </citation>
    <scope>NUCLEOTIDE SEQUENCE</scope>
    <source>
        <strain evidence="13">91603</strain>
        <tissue evidence="13">Leaf</tissue>
    </source>
</reference>
<keyword evidence="4" id="KW-0433">Leucine-rich repeat</keyword>
<sequence length="339" mass="37479">MSTVALGALTNINLPSLKSLDLFDCELRGTIPSGLFNLPSLETISLGGNQLSGPIPSSIFELVNLNTLILSSNHLSGTAELYLFAKLKNLGYLDLSDNSLSINTTFKVNSSFPKLYLLRLSSCNINEFPKILSTTNNLQYLDLSNNKIHGRIPNWLPSLVVISLGEDAEEEEINKCRSFSQLDLTELLIALAAGCIQIPLDGFKAVPMLRILDLSYNVASLPENPSFSSLPHLQELYLRRMQLHEVPSDILSIQQLQILDLSQNSLQSVPEGFKNLTSLTELDLSDNNTSTLPPELGLLEPSLQALRLDGNPLRSIRRTILDRCTKGVLKYLKDKLPEH</sequence>
<dbReference type="InterPro" id="IPR032675">
    <property type="entry name" value="LRR_dom_sf"/>
</dbReference>
<evidence type="ECO:0000313" key="14">
    <source>
        <dbReference type="Proteomes" id="UP001064489"/>
    </source>
</evidence>
<comment type="similarity">
    <text evidence="2">Belongs to the RLP family.</text>
</comment>
<evidence type="ECO:0000256" key="9">
    <source>
        <dbReference type="ARBA" id="ARBA00023136"/>
    </source>
</evidence>
<evidence type="ECO:0000256" key="7">
    <source>
        <dbReference type="ARBA" id="ARBA00022737"/>
    </source>
</evidence>
<keyword evidence="3" id="KW-1003">Cell membrane</keyword>
<keyword evidence="6" id="KW-0732">Signal</keyword>
<evidence type="ECO:0000313" key="13">
    <source>
        <dbReference type="EMBL" id="KAI9185016.1"/>
    </source>
</evidence>
<dbReference type="AlphaFoldDB" id="A0AAD5J2M5"/>
<dbReference type="Pfam" id="PF23598">
    <property type="entry name" value="LRR_14"/>
    <property type="match status" value="1"/>
</dbReference>
<dbReference type="PANTHER" id="PTHR48063:SF35">
    <property type="entry name" value="RECEPTOR-LIKE PROTEIN 12"/>
    <property type="match status" value="1"/>
</dbReference>
<dbReference type="FunFam" id="3.80.10.10:FF:000116">
    <property type="entry name" value="Leucine-rich repeat-containing protein 40"/>
    <property type="match status" value="1"/>
</dbReference>
<dbReference type="InterPro" id="IPR046956">
    <property type="entry name" value="RLP23-like"/>
</dbReference>
<keyword evidence="7" id="KW-0677">Repeat</keyword>
<dbReference type="InterPro" id="IPR055414">
    <property type="entry name" value="LRR_R13L4/SHOC2-like"/>
</dbReference>
<proteinExistence type="inferred from homology"/>
<dbReference type="InterPro" id="IPR003591">
    <property type="entry name" value="Leu-rich_rpt_typical-subtyp"/>
</dbReference>
<dbReference type="Pfam" id="PF13855">
    <property type="entry name" value="LRR_8"/>
    <property type="match status" value="1"/>
</dbReference>
<dbReference type="SUPFAM" id="SSF52047">
    <property type="entry name" value="RNI-like"/>
    <property type="match status" value="1"/>
</dbReference>
<dbReference type="GO" id="GO:0005886">
    <property type="term" value="C:plasma membrane"/>
    <property type="evidence" value="ECO:0007669"/>
    <property type="project" value="UniProtKB-SubCell"/>
</dbReference>
<dbReference type="PANTHER" id="PTHR48063">
    <property type="entry name" value="LRR RECEPTOR-LIKE KINASE"/>
    <property type="match status" value="1"/>
</dbReference>
<evidence type="ECO:0000256" key="10">
    <source>
        <dbReference type="ARBA" id="ARBA00023170"/>
    </source>
</evidence>
<evidence type="ECO:0000259" key="12">
    <source>
        <dbReference type="Pfam" id="PF23598"/>
    </source>
</evidence>
<feature type="domain" description="Disease resistance R13L4/SHOC-2-like LRR" evidence="12">
    <location>
        <begin position="205"/>
        <end position="308"/>
    </location>
</feature>
<evidence type="ECO:0000256" key="3">
    <source>
        <dbReference type="ARBA" id="ARBA00022475"/>
    </source>
</evidence>
<accession>A0AAD5J2M5</accession>
<dbReference type="Proteomes" id="UP001064489">
    <property type="component" value="Chromosome 3"/>
</dbReference>
<keyword evidence="10" id="KW-0675">Receptor</keyword>
<dbReference type="PRINTS" id="PR00019">
    <property type="entry name" value="LEURICHRPT"/>
</dbReference>